<dbReference type="Proteomes" id="UP000018719">
    <property type="component" value="Unassembled WGS sequence"/>
</dbReference>
<name>V6HKQ3_9LEPT</name>
<evidence type="ECO:0000313" key="1">
    <source>
        <dbReference type="EMBL" id="EQA37475.1"/>
    </source>
</evidence>
<dbReference type="EMBL" id="AHMM02000015">
    <property type="protein sequence ID" value="EQA37475.1"/>
    <property type="molecule type" value="Genomic_DNA"/>
</dbReference>
<organism evidence="1 2">
    <name type="scientific">Leptospira inadai serovar Lyme str. 10</name>
    <dbReference type="NCBI Taxonomy" id="1049790"/>
    <lineage>
        <taxon>Bacteria</taxon>
        <taxon>Pseudomonadati</taxon>
        <taxon>Spirochaetota</taxon>
        <taxon>Spirochaetia</taxon>
        <taxon>Leptospirales</taxon>
        <taxon>Leptospiraceae</taxon>
        <taxon>Leptospira</taxon>
    </lineage>
</organism>
<sequence length="150" mass="18164">MYFYRHSNRLEEPVFEFLYYLVKYGNFHEHYVPYLLLTNKTWCGANKFHFLWKKTWISCNFSRKIAYFSPKIAFGRRNLLPTGPLRYKNRGRNTRAAPFTSFRVTLLRASLSLRSQRLFSLNINRYPQMLRLLRTLHIVAAFRGQRTEDR</sequence>
<dbReference type="AlphaFoldDB" id="V6HKQ3"/>
<accession>V6HKQ3</accession>
<evidence type="ECO:0000313" key="2">
    <source>
        <dbReference type="Proteomes" id="UP000018719"/>
    </source>
</evidence>
<gene>
    <name evidence="1" type="ORF">LEP1GSC047_4341</name>
</gene>
<protein>
    <submittedName>
        <fullName evidence="1">Uncharacterized protein</fullName>
    </submittedName>
</protein>
<proteinExistence type="predicted"/>
<reference evidence="1 2" key="1">
    <citation type="submission" date="2013-05" db="EMBL/GenBank/DDBJ databases">
        <authorList>
            <person name="Harkins D.M."/>
            <person name="Durkin A.S."/>
            <person name="Brinkac L.M."/>
            <person name="Haft D.H."/>
            <person name="Selengut J.D."/>
            <person name="Sanka R."/>
            <person name="DePew J."/>
            <person name="Purushe J."/>
            <person name="Hartskeerl R.A."/>
            <person name="Ahmed A."/>
            <person name="van der Linden H."/>
            <person name="Goris M.G.A."/>
            <person name="Vinetz J.M."/>
            <person name="Sutton G.G."/>
            <person name="Nierman W.C."/>
            <person name="Fouts D.E."/>
        </authorList>
    </citation>
    <scope>NUCLEOTIDE SEQUENCE [LARGE SCALE GENOMIC DNA]</scope>
    <source>
        <strain evidence="1 2">10</strain>
    </source>
</reference>
<comment type="caution">
    <text evidence="1">The sequence shown here is derived from an EMBL/GenBank/DDBJ whole genome shotgun (WGS) entry which is preliminary data.</text>
</comment>